<comment type="caution">
    <text evidence="2">The sequence shown here is derived from an EMBL/GenBank/DDBJ whole genome shotgun (WGS) entry which is preliminary data.</text>
</comment>
<sequence>MRKLTTVFSDALLKKALERDPNDKNGRRRIDKIAEAVVRRAEAGDITSAQMIADRLEGKAVTPIQVDTEARLTVTLGLPIRDLQPAQRPPAIDAMPAPDESATTEPDVLPAPAPDDHSALRARILATITDDNDK</sequence>
<reference evidence="3" key="1">
    <citation type="submission" date="2017-05" db="EMBL/GenBank/DDBJ databases">
        <authorList>
            <person name="Macchi M."/>
            <person name="Festa S."/>
            <person name="Coppotelli B.M."/>
            <person name="Morelli I.S."/>
        </authorList>
    </citation>
    <scope>NUCLEOTIDE SEQUENCE [LARGE SCALE GENOMIC DNA]</scope>
    <source>
        <strain evidence="3">I</strain>
    </source>
</reference>
<keyword evidence="3" id="KW-1185">Reference proteome</keyword>
<evidence type="ECO:0000313" key="3">
    <source>
        <dbReference type="Proteomes" id="UP000196655"/>
    </source>
</evidence>
<evidence type="ECO:0000313" key="2">
    <source>
        <dbReference type="EMBL" id="OWJ67826.1"/>
    </source>
</evidence>
<dbReference type="AlphaFoldDB" id="A0A211ZRM8"/>
<organism evidence="2 3">
    <name type="scientific">Inquilinus limosus</name>
    <dbReference type="NCBI Taxonomy" id="171674"/>
    <lineage>
        <taxon>Bacteria</taxon>
        <taxon>Pseudomonadati</taxon>
        <taxon>Pseudomonadota</taxon>
        <taxon>Alphaproteobacteria</taxon>
        <taxon>Rhodospirillales</taxon>
        <taxon>Rhodospirillaceae</taxon>
        <taxon>Inquilinus</taxon>
    </lineage>
</organism>
<feature type="region of interest" description="Disordered" evidence="1">
    <location>
        <begin position="84"/>
        <end position="118"/>
    </location>
</feature>
<evidence type="ECO:0000256" key="1">
    <source>
        <dbReference type="SAM" id="MobiDB-lite"/>
    </source>
</evidence>
<gene>
    <name evidence="2" type="ORF">BWR60_07555</name>
</gene>
<protein>
    <submittedName>
        <fullName evidence="2">Uncharacterized protein</fullName>
    </submittedName>
</protein>
<accession>A0A211ZRM8</accession>
<proteinExistence type="predicted"/>
<dbReference type="Proteomes" id="UP000196655">
    <property type="component" value="Unassembled WGS sequence"/>
</dbReference>
<dbReference type="EMBL" id="NHON01000010">
    <property type="protein sequence ID" value="OWJ67826.1"/>
    <property type="molecule type" value="Genomic_DNA"/>
</dbReference>
<name>A0A211ZRM8_9PROT</name>